<feature type="transmembrane region" description="Helical" evidence="1">
    <location>
        <begin position="166"/>
        <end position="184"/>
    </location>
</feature>
<organism evidence="2 3">
    <name type="scientific">Phanerochaete sordida</name>
    <dbReference type="NCBI Taxonomy" id="48140"/>
    <lineage>
        <taxon>Eukaryota</taxon>
        <taxon>Fungi</taxon>
        <taxon>Dikarya</taxon>
        <taxon>Basidiomycota</taxon>
        <taxon>Agaricomycotina</taxon>
        <taxon>Agaricomycetes</taxon>
        <taxon>Polyporales</taxon>
        <taxon>Phanerochaetaceae</taxon>
        <taxon>Phanerochaete</taxon>
    </lineage>
</organism>
<protein>
    <submittedName>
        <fullName evidence="2">Uncharacterized protein</fullName>
    </submittedName>
</protein>
<evidence type="ECO:0000256" key="1">
    <source>
        <dbReference type="SAM" id="Phobius"/>
    </source>
</evidence>
<feature type="transmembrane region" description="Helical" evidence="1">
    <location>
        <begin position="32"/>
        <end position="50"/>
    </location>
</feature>
<dbReference type="EMBL" id="BPQB01000006">
    <property type="protein sequence ID" value="GJE87214.1"/>
    <property type="molecule type" value="Genomic_DNA"/>
</dbReference>
<dbReference type="AlphaFoldDB" id="A0A9P3G420"/>
<keyword evidence="1" id="KW-0472">Membrane</keyword>
<feature type="transmembrane region" description="Helical" evidence="1">
    <location>
        <begin position="244"/>
        <end position="269"/>
    </location>
</feature>
<evidence type="ECO:0000313" key="2">
    <source>
        <dbReference type="EMBL" id="GJE87214.1"/>
    </source>
</evidence>
<keyword evidence="3" id="KW-1185">Reference proteome</keyword>
<feature type="transmembrane region" description="Helical" evidence="1">
    <location>
        <begin position="300"/>
        <end position="321"/>
    </location>
</feature>
<keyword evidence="1" id="KW-0812">Transmembrane</keyword>
<keyword evidence="1" id="KW-1133">Transmembrane helix</keyword>
<name>A0A9P3G420_9APHY</name>
<evidence type="ECO:0000313" key="3">
    <source>
        <dbReference type="Proteomes" id="UP000703269"/>
    </source>
</evidence>
<sequence length="404" mass="42517">MSNISNLDGIEPYIDMIGVSVSQSLVPTVVESVVFGVYTPLVICTVIVIIRSQASLVSKKSVLLAVCVTMYGLSAAHIGISLSRVFAANRTSNEIREIVLSCISSADGSATSHDTVPCPANAASLGSSTSSATSQLVLSVPLSVNIMLSDVVVFWRAWVLSSRSRVVRLVTAVLMLSAAALLMWNNVADYGDKALAAYAAPLGFLVSWVTNLWATSLIARRAWDHRRHIKAHLSIGSHSRAERALLLFVESGSLYCLFWAPIVAASLVFCFEPRFSAVSRPGVNAAAAAGADAIVLSSHMVIAAIVIHVVGMYPTLVILLVELSSNYAQRALSVDAMPTLVPAARYGSGGRAMSAGGLPSESVKGSVLHVHLSGTDSGDSRDGGDWPKECCEDGALALKTAFTV</sequence>
<feature type="transmembrane region" description="Helical" evidence="1">
    <location>
        <begin position="196"/>
        <end position="223"/>
    </location>
</feature>
<reference evidence="2 3" key="1">
    <citation type="submission" date="2021-08" db="EMBL/GenBank/DDBJ databases">
        <title>Draft Genome Sequence of Phanerochaete sordida strain YK-624.</title>
        <authorList>
            <person name="Mori T."/>
            <person name="Dohra H."/>
            <person name="Suzuki T."/>
            <person name="Kawagishi H."/>
            <person name="Hirai H."/>
        </authorList>
    </citation>
    <scope>NUCLEOTIDE SEQUENCE [LARGE SCALE GENOMIC DNA]</scope>
    <source>
        <strain evidence="2 3">YK-624</strain>
    </source>
</reference>
<feature type="transmembrane region" description="Helical" evidence="1">
    <location>
        <begin position="136"/>
        <end position="159"/>
    </location>
</feature>
<proteinExistence type="predicted"/>
<gene>
    <name evidence="2" type="ORF">PsYK624_032970</name>
</gene>
<comment type="caution">
    <text evidence="2">The sequence shown here is derived from an EMBL/GenBank/DDBJ whole genome shotgun (WGS) entry which is preliminary data.</text>
</comment>
<dbReference type="OrthoDB" id="3214103at2759"/>
<accession>A0A9P3G420</accession>
<feature type="transmembrane region" description="Helical" evidence="1">
    <location>
        <begin position="62"/>
        <end position="80"/>
    </location>
</feature>
<dbReference type="Proteomes" id="UP000703269">
    <property type="component" value="Unassembled WGS sequence"/>
</dbReference>